<dbReference type="Pfam" id="PF00004">
    <property type="entry name" value="AAA"/>
    <property type="match status" value="1"/>
</dbReference>
<gene>
    <name evidence="7" type="ORF">WJX73_004150</name>
</gene>
<protein>
    <recommendedName>
        <fullName evidence="6">AAA+ ATPase domain-containing protein</fullName>
    </recommendedName>
</protein>
<dbReference type="PANTHER" id="PTHR11669:SF1">
    <property type="entry name" value="REPLICATION FACTOR C SUBUNIT 3"/>
    <property type="match status" value="1"/>
</dbReference>
<dbReference type="InterPro" id="IPR008921">
    <property type="entry name" value="DNA_pol3_clamp-load_cplx_C"/>
</dbReference>
<evidence type="ECO:0000256" key="3">
    <source>
        <dbReference type="ARBA" id="ARBA00005378"/>
    </source>
</evidence>
<evidence type="ECO:0000256" key="1">
    <source>
        <dbReference type="ARBA" id="ARBA00002386"/>
    </source>
</evidence>
<comment type="function">
    <text evidence="1">May be involved in DNA replication and thus regulate cell proliferation.</text>
</comment>
<dbReference type="InterPro" id="IPR003593">
    <property type="entry name" value="AAA+_ATPase"/>
</dbReference>
<dbReference type="InterPro" id="IPR003959">
    <property type="entry name" value="ATPase_AAA_core"/>
</dbReference>
<dbReference type="GO" id="GO:0005634">
    <property type="term" value="C:nucleus"/>
    <property type="evidence" value="ECO:0007669"/>
    <property type="project" value="UniProtKB-SubCell"/>
</dbReference>
<comment type="caution">
    <text evidence="7">The sequence shown here is derived from an EMBL/GenBank/DDBJ whole genome shotgun (WGS) entry which is preliminary data.</text>
</comment>
<dbReference type="SUPFAM" id="SSF52540">
    <property type="entry name" value="P-loop containing nucleoside triphosphate hydrolases"/>
    <property type="match status" value="1"/>
</dbReference>
<dbReference type="SUPFAM" id="SSF48019">
    <property type="entry name" value="post-AAA+ oligomerization domain-like"/>
    <property type="match status" value="1"/>
</dbReference>
<dbReference type="Pfam" id="PF21960">
    <property type="entry name" value="RCF1-5-like_lid"/>
    <property type="match status" value="1"/>
</dbReference>
<keyword evidence="4" id="KW-0235">DNA replication</keyword>
<dbReference type="EMBL" id="JALJOQ010000025">
    <property type="protein sequence ID" value="KAK9808259.1"/>
    <property type="molecule type" value="Genomic_DNA"/>
</dbReference>
<accession>A0AAW1PK30</accession>
<dbReference type="InterPro" id="IPR050238">
    <property type="entry name" value="DNA_Rep/Repair_Clamp_Loader"/>
</dbReference>
<evidence type="ECO:0000256" key="5">
    <source>
        <dbReference type="ARBA" id="ARBA00023242"/>
    </source>
</evidence>
<dbReference type="GO" id="GO:0005524">
    <property type="term" value="F:ATP binding"/>
    <property type="evidence" value="ECO:0007669"/>
    <property type="project" value="InterPro"/>
</dbReference>
<keyword evidence="5" id="KW-0539">Nucleus</keyword>
<comment type="subcellular location">
    <subcellularLocation>
        <location evidence="2">Nucleus</location>
    </subcellularLocation>
</comment>
<dbReference type="GO" id="GO:0006281">
    <property type="term" value="P:DNA repair"/>
    <property type="evidence" value="ECO:0007669"/>
    <property type="project" value="UniProtKB-ARBA"/>
</dbReference>
<dbReference type="SMART" id="SM00382">
    <property type="entry name" value="AAA"/>
    <property type="match status" value="1"/>
</dbReference>
<dbReference type="FunFam" id="1.20.272.10:FF:000002">
    <property type="entry name" value="Replication factor C subunit 3"/>
    <property type="match status" value="1"/>
</dbReference>
<proteinExistence type="inferred from homology"/>
<dbReference type="GO" id="GO:0016887">
    <property type="term" value="F:ATP hydrolysis activity"/>
    <property type="evidence" value="ECO:0007669"/>
    <property type="project" value="InterPro"/>
</dbReference>
<dbReference type="Proteomes" id="UP001465755">
    <property type="component" value="Unassembled WGS sequence"/>
</dbReference>
<dbReference type="Gene3D" id="3.40.50.300">
    <property type="entry name" value="P-loop containing nucleotide triphosphate hydrolases"/>
    <property type="match status" value="1"/>
</dbReference>
<name>A0AAW1PK30_9CHLO</name>
<evidence type="ECO:0000256" key="4">
    <source>
        <dbReference type="ARBA" id="ARBA00022705"/>
    </source>
</evidence>
<dbReference type="GO" id="GO:0003689">
    <property type="term" value="F:DNA clamp loader activity"/>
    <property type="evidence" value="ECO:0007669"/>
    <property type="project" value="TreeGrafter"/>
</dbReference>
<evidence type="ECO:0000256" key="2">
    <source>
        <dbReference type="ARBA" id="ARBA00004123"/>
    </source>
</evidence>
<dbReference type="CDD" id="cd00009">
    <property type="entry name" value="AAA"/>
    <property type="match status" value="1"/>
</dbReference>
<dbReference type="PANTHER" id="PTHR11669">
    <property type="entry name" value="REPLICATION FACTOR C / DNA POLYMERASE III GAMMA-TAU SUBUNIT"/>
    <property type="match status" value="1"/>
</dbReference>
<dbReference type="GO" id="GO:0005663">
    <property type="term" value="C:DNA replication factor C complex"/>
    <property type="evidence" value="ECO:0007669"/>
    <property type="project" value="TreeGrafter"/>
</dbReference>
<dbReference type="Gene3D" id="1.10.8.60">
    <property type="match status" value="1"/>
</dbReference>
<dbReference type="AlphaFoldDB" id="A0AAW1PK30"/>
<dbReference type="FunFam" id="3.40.50.300:FF:000136">
    <property type="entry name" value="Replication factor C subunit 5"/>
    <property type="match status" value="1"/>
</dbReference>
<comment type="similarity">
    <text evidence="3">Belongs to the activator 1 small subunits family.</text>
</comment>
<sequence>MLWIDKYRPKRLDKLILNQEIGDNLSKLVATGDCPHTLFYGPPGAGKKTLIVALLREIYGAGAEKIKVETKPWKIALPSRNIEVELTTLSSNYHVEMNPSDVGYQDRYVVQEIIKEMAKSRPLDMKGQRGFKVLVLNEVDRLSKEAQASLRRTMEKYSAACRLVMSCTNVSRVIEPVRSRCLCVRVAAPSTAEVQRMLAHVAKKESLSLPDSLSLRVAQASERNLRRALLMLETCRVAQYPFTPDQPVQLADWELYIQEIASDIMQEQSPKRLFQVRGKLYELLVNCLPPTLILRKLVLELLKKLDEEVQHTALALAAQYEHRMQEGQKAIYHLEAFVAKFMSEYKQWSIMAFG</sequence>
<evidence type="ECO:0000259" key="6">
    <source>
        <dbReference type="SMART" id="SM00382"/>
    </source>
</evidence>
<keyword evidence="8" id="KW-1185">Reference proteome</keyword>
<reference evidence="7 8" key="1">
    <citation type="journal article" date="2024" name="Nat. Commun.">
        <title>Phylogenomics reveals the evolutionary origins of lichenization in chlorophyte algae.</title>
        <authorList>
            <person name="Puginier C."/>
            <person name="Libourel C."/>
            <person name="Otte J."/>
            <person name="Skaloud P."/>
            <person name="Haon M."/>
            <person name="Grisel S."/>
            <person name="Petersen M."/>
            <person name="Berrin J.G."/>
            <person name="Delaux P.M."/>
            <person name="Dal Grande F."/>
            <person name="Keller J."/>
        </authorList>
    </citation>
    <scope>NUCLEOTIDE SEQUENCE [LARGE SCALE GENOMIC DNA]</scope>
    <source>
        <strain evidence="7 8">SAG 2036</strain>
    </source>
</reference>
<dbReference type="GO" id="GO:0006271">
    <property type="term" value="P:DNA strand elongation involved in DNA replication"/>
    <property type="evidence" value="ECO:0007669"/>
    <property type="project" value="UniProtKB-ARBA"/>
</dbReference>
<dbReference type="FunFam" id="1.10.8.60:FF:000030">
    <property type="entry name" value="replication factor C subunit 3"/>
    <property type="match status" value="1"/>
</dbReference>
<dbReference type="GO" id="GO:0003677">
    <property type="term" value="F:DNA binding"/>
    <property type="evidence" value="ECO:0007669"/>
    <property type="project" value="InterPro"/>
</dbReference>
<dbReference type="Pfam" id="PF22534">
    <property type="entry name" value="RFC_C"/>
    <property type="match status" value="1"/>
</dbReference>
<organism evidence="7 8">
    <name type="scientific">Symbiochloris irregularis</name>
    <dbReference type="NCBI Taxonomy" id="706552"/>
    <lineage>
        <taxon>Eukaryota</taxon>
        <taxon>Viridiplantae</taxon>
        <taxon>Chlorophyta</taxon>
        <taxon>core chlorophytes</taxon>
        <taxon>Trebouxiophyceae</taxon>
        <taxon>Trebouxiales</taxon>
        <taxon>Trebouxiaceae</taxon>
        <taxon>Symbiochloris</taxon>
    </lineage>
</organism>
<evidence type="ECO:0000313" key="8">
    <source>
        <dbReference type="Proteomes" id="UP001465755"/>
    </source>
</evidence>
<dbReference type="InterPro" id="IPR027417">
    <property type="entry name" value="P-loop_NTPase"/>
</dbReference>
<feature type="domain" description="AAA+ ATPase" evidence="6">
    <location>
        <begin position="33"/>
        <end position="189"/>
    </location>
</feature>
<dbReference type="Gene3D" id="1.20.272.10">
    <property type="match status" value="1"/>
</dbReference>
<evidence type="ECO:0000313" key="7">
    <source>
        <dbReference type="EMBL" id="KAK9808259.1"/>
    </source>
</evidence>